<dbReference type="InterPro" id="IPR003806">
    <property type="entry name" value="ATP-grasp_PylC-type"/>
</dbReference>
<dbReference type="Proteomes" id="UP000829384">
    <property type="component" value="Unassembled WGS sequence"/>
</dbReference>
<evidence type="ECO:0000256" key="3">
    <source>
        <dbReference type="ARBA" id="ARBA00022840"/>
    </source>
</evidence>
<dbReference type="InterPro" id="IPR040570">
    <property type="entry name" value="LAL_C2"/>
</dbReference>
<name>A0ABS9QT32_9GAMM</name>
<evidence type="ECO:0000256" key="2">
    <source>
        <dbReference type="ARBA" id="ARBA00022741"/>
    </source>
</evidence>
<proteinExistence type="predicted"/>
<evidence type="ECO:0000259" key="5">
    <source>
        <dbReference type="PROSITE" id="PS50975"/>
    </source>
</evidence>
<protein>
    <submittedName>
        <fullName evidence="6">ATP-grasp domain-containing protein</fullName>
    </submittedName>
</protein>
<organism evidence="6 7">
    <name type="scientific">Shewanella cutis</name>
    <dbReference type="NCBI Taxonomy" id="2766780"/>
    <lineage>
        <taxon>Bacteria</taxon>
        <taxon>Pseudomonadati</taxon>
        <taxon>Pseudomonadota</taxon>
        <taxon>Gammaproteobacteria</taxon>
        <taxon>Alteromonadales</taxon>
        <taxon>Shewanellaceae</taxon>
        <taxon>Shewanella</taxon>
    </lineage>
</organism>
<dbReference type="SUPFAM" id="SSF52440">
    <property type="entry name" value="PreATP-grasp domain"/>
    <property type="match status" value="1"/>
</dbReference>
<dbReference type="PANTHER" id="PTHR43585:SF2">
    <property type="entry name" value="ATP-GRASP ENZYME FSQD"/>
    <property type="match status" value="1"/>
</dbReference>
<accession>A0ABS9QT32</accession>
<evidence type="ECO:0000256" key="1">
    <source>
        <dbReference type="ARBA" id="ARBA00022598"/>
    </source>
</evidence>
<dbReference type="EMBL" id="JACSDI010000001">
    <property type="protein sequence ID" value="MCG9962641.1"/>
    <property type="molecule type" value="Genomic_DNA"/>
</dbReference>
<dbReference type="PROSITE" id="PS50975">
    <property type="entry name" value="ATP_GRASP"/>
    <property type="match status" value="1"/>
</dbReference>
<dbReference type="PANTHER" id="PTHR43585">
    <property type="entry name" value="FUMIPYRROLE BIOSYNTHESIS PROTEIN C"/>
    <property type="match status" value="1"/>
</dbReference>
<keyword evidence="2 4" id="KW-0547">Nucleotide-binding</keyword>
<keyword evidence="7" id="KW-1185">Reference proteome</keyword>
<gene>
    <name evidence="6" type="ORF">H9J30_01685</name>
</gene>
<dbReference type="InterPro" id="IPR011761">
    <property type="entry name" value="ATP-grasp"/>
</dbReference>
<sequence>MITKAKNLLLLGASSDQIFAIKTAKAMGHHVIVVDGNPKSPGFLMADQYAVVSTRDLPALKAFVDGLNIPVHGVAVMGSDISQYVSALAEYLSVPCIPLKAAKIATNKLLMKECFAEKGIAIPWFSAVDSFEHLCELVVERGFPLVLKPVDRSGARGVFLLKEGADLETLYRCSLQESFSGKLIIEEYLEGPQISTETLFYQGKGHTIGFVDRNYEMLDVFAPYIIENGGWQPSRLSQQQRSEIERLIDDVAKALEIRSGVIKGDIVYTSSGPKVIEVATRLSGGDFSESLVPLGLGVNYVRTALEIALDIPPNFDILIPKQNQFVANRYFFPNEGQLVAIHGIEQVKSQNFVKKLEFFVNFDEIIRPICSHSDRAGVFIVIADSFEELEMRIAWVYKTIVFEVC</sequence>
<dbReference type="InterPro" id="IPR016185">
    <property type="entry name" value="PreATP-grasp_dom_sf"/>
</dbReference>
<dbReference type="InterPro" id="IPR013815">
    <property type="entry name" value="ATP_grasp_subdomain_1"/>
</dbReference>
<dbReference type="Gene3D" id="3.30.470.20">
    <property type="entry name" value="ATP-grasp fold, B domain"/>
    <property type="match status" value="1"/>
</dbReference>
<dbReference type="InterPro" id="IPR052032">
    <property type="entry name" value="ATP-dep_AA_Ligase"/>
</dbReference>
<reference evidence="6 7" key="1">
    <citation type="submission" date="2020-08" db="EMBL/GenBank/DDBJ databases">
        <title>Whole genome sequence of Shewanella sp strain PS-2.</title>
        <authorList>
            <person name="Das S.K."/>
        </authorList>
    </citation>
    <scope>NUCLEOTIDE SEQUENCE [LARGE SCALE GENOMIC DNA]</scope>
    <source>
        <strain evidence="6 7">PS-2</strain>
    </source>
</reference>
<dbReference type="Pfam" id="PF18603">
    <property type="entry name" value="LAL_C2"/>
    <property type="match status" value="1"/>
</dbReference>
<dbReference type="Gene3D" id="3.40.50.20">
    <property type="match status" value="1"/>
</dbReference>
<evidence type="ECO:0000313" key="7">
    <source>
        <dbReference type="Proteomes" id="UP000829384"/>
    </source>
</evidence>
<keyword evidence="1" id="KW-0436">Ligase</keyword>
<dbReference type="Gene3D" id="3.30.1490.20">
    <property type="entry name" value="ATP-grasp fold, A domain"/>
    <property type="match status" value="1"/>
</dbReference>
<evidence type="ECO:0000256" key="4">
    <source>
        <dbReference type="PROSITE-ProRule" id="PRU00409"/>
    </source>
</evidence>
<dbReference type="SUPFAM" id="SSF56059">
    <property type="entry name" value="Glutathione synthetase ATP-binding domain-like"/>
    <property type="match status" value="1"/>
</dbReference>
<keyword evidence="3 4" id="KW-0067">ATP-binding</keyword>
<dbReference type="RefSeq" id="WP_224021832.1">
    <property type="nucleotide sequence ID" value="NZ_JACSDI010000001.1"/>
</dbReference>
<comment type="caution">
    <text evidence="6">The sequence shown here is derived from an EMBL/GenBank/DDBJ whole genome shotgun (WGS) entry which is preliminary data.</text>
</comment>
<dbReference type="Pfam" id="PF02655">
    <property type="entry name" value="ATP-grasp_3"/>
    <property type="match status" value="1"/>
</dbReference>
<evidence type="ECO:0000313" key="6">
    <source>
        <dbReference type="EMBL" id="MCG9962641.1"/>
    </source>
</evidence>
<feature type="domain" description="ATP-grasp" evidence="5">
    <location>
        <begin position="112"/>
        <end position="309"/>
    </location>
</feature>